<dbReference type="InterPro" id="IPR020846">
    <property type="entry name" value="MFS_dom"/>
</dbReference>
<evidence type="ECO:0000256" key="1">
    <source>
        <dbReference type="ARBA" id="ARBA00004141"/>
    </source>
</evidence>
<feature type="transmembrane region" description="Helical" evidence="8">
    <location>
        <begin position="354"/>
        <end position="372"/>
    </location>
</feature>
<feature type="transmembrane region" description="Helical" evidence="8">
    <location>
        <begin position="479"/>
        <end position="501"/>
    </location>
</feature>
<dbReference type="EMBL" id="MAVT02001664">
    <property type="protein sequence ID" value="POS70369.1"/>
    <property type="molecule type" value="Genomic_DNA"/>
</dbReference>
<dbReference type="PANTHER" id="PTHR48022">
    <property type="entry name" value="PLASTIDIC GLUCOSE TRANSPORTER 4"/>
    <property type="match status" value="1"/>
</dbReference>
<evidence type="ECO:0000256" key="3">
    <source>
        <dbReference type="ARBA" id="ARBA00022448"/>
    </source>
</evidence>
<evidence type="ECO:0000256" key="7">
    <source>
        <dbReference type="SAM" id="MobiDB-lite"/>
    </source>
</evidence>
<dbReference type="OrthoDB" id="5296287at2759"/>
<dbReference type="InParanoid" id="A0A2P5HJD7"/>
<evidence type="ECO:0000313" key="11">
    <source>
        <dbReference type="Proteomes" id="UP000094444"/>
    </source>
</evidence>
<keyword evidence="3" id="KW-0813">Transport</keyword>
<keyword evidence="11" id="KW-1185">Reference proteome</keyword>
<proteinExistence type="inferred from homology"/>
<dbReference type="InterPro" id="IPR036259">
    <property type="entry name" value="MFS_trans_sf"/>
</dbReference>
<feature type="transmembrane region" description="Helical" evidence="8">
    <location>
        <begin position="162"/>
        <end position="181"/>
    </location>
</feature>
<dbReference type="InterPro" id="IPR003663">
    <property type="entry name" value="Sugar/inositol_transpt"/>
</dbReference>
<dbReference type="PRINTS" id="PR00171">
    <property type="entry name" value="SUGRTRNSPORT"/>
</dbReference>
<dbReference type="Pfam" id="PF00083">
    <property type="entry name" value="Sugar_tr"/>
    <property type="match status" value="2"/>
</dbReference>
<accession>A0A2P5HJD7</accession>
<evidence type="ECO:0000256" key="2">
    <source>
        <dbReference type="ARBA" id="ARBA00010992"/>
    </source>
</evidence>
<dbReference type="GO" id="GO:0016020">
    <property type="term" value="C:membrane"/>
    <property type="evidence" value="ECO:0007669"/>
    <property type="project" value="UniProtKB-SubCell"/>
</dbReference>
<reference evidence="10" key="1">
    <citation type="submission" date="2017-09" db="EMBL/GenBank/DDBJ databases">
        <title>Polyketide synthases of a Diaporthe helianthi virulent isolate.</title>
        <authorList>
            <person name="Baroncelli R."/>
        </authorList>
    </citation>
    <scope>NUCLEOTIDE SEQUENCE [LARGE SCALE GENOMIC DNA]</scope>
    <source>
        <strain evidence="10">7/96</strain>
    </source>
</reference>
<feature type="transmembrane region" description="Helical" evidence="8">
    <location>
        <begin position="219"/>
        <end position="240"/>
    </location>
</feature>
<dbReference type="InterPro" id="IPR005828">
    <property type="entry name" value="MFS_sugar_transport-like"/>
</dbReference>
<dbReference type="SUPFAM" id="SSF103473">
    <property type="entry name" value="MFS general substrate transporter"/>
    <property type="match status" value="1"/>
</dbReference>
<keyword evidence="5 8" id="KW-1133">Transmembrane helix</keyword>
<evidence type="ECO:0000256" key="8">
    <source>
        <dbReference type="SAM" id="Phobius"/>
    </source>
</evidence>
<comment type="similarity">
    <text evidence="2">Belongs to the major facilitator superfamily. Sugar transporter (TC 2.A.1.1) family.</text>
</comment>
<feature type="transmembrane region" description="Helical" evidence="8">
    <location>
        <begin position="450"/>
        <end position="467"/>
    </location>
</feature>
<evidence type="ECO:0000259" key="9">
    <source>
        <dbReference type="PROSITE" id="PS50850"/>
    </source>
</evidence>
<dbReference type="GO" id="GO:0005351">
    <property type="term" value="F:carbohydrate:proton symporter activity"/>
    <property type="evidence" value="ECO:0007669"/>
    <property type="project" value="TreeGrafter"/>
</dbReference>
<protein>
    <recommendedName>
        <fullName evidence="9">Major facilitator superfamily (MFS) profile domain-containing protein</fullName>
    </recommendedName>
</protein>
<gene>
    <name evidence="10" type="ORF">DHEL01_v211235</name>
</gene>
<dbReference type="PROSITE" id="PS50850">
    <property type="entry name" value="MFS"/>
    <property type="match status" value="1"/>
</dbReference>
<feature type="transmembrane region" description="Helical" evidence="8">
    <location>
        <begin position="133"/>
        <end position="150"/>
    </location>
</feature>
<name>A0A2P5HJD7_DIAHE</name>
<comment type="subcellular location">
    <subcellularLocation>
        <location evidence="1">Membrane</location>
        <topology evidence="1">Multi-pass membrane protein</topology>
    </subcellularLocation>
</comment>
<feature type="transmembrane region" description="Helical" evidence="8">
    <location>
        <begin position="416"/>
        <end position="438"/>
    </location>
</feature>
<comment type="caution">
    <text evidence="10">The sequence shown here is derived from an EMBL/GenBank/DDBJ whole genome shotgun (WGS) entry which is preliminary data.</text>
</comment>
<feature type="domain" description="Major facilitator superfamily (MFS) profile" evidence="9">
    <location>
        <begin position="24"/>
        <end position="505"/>
    </location>
</feature>
<dbReference type="PANTHER" id="PTHR48022:SF43">
    <property type="entry name" value="QUINATE TRANSPORTER, PUTATIVE (AFU_ORTHOLOGUE AFUA_1G16230)-RELATED"/>
    <property type="match status" value="1"/>
</dbReference>
<feature type="compositionally biased region" description="Basic and acidic residues" evidence="7">
    <location>
        <begin position="548"/>
        <end position="557"/>
    </location>
</feature>
<dbReference type="AlphaFoldDB" id="A0A2P5HJD7"/>
<dbReference type="Proteomes" id="UP000094444">
    <property type="component" value="Unassembled WGS sequence"/>
</dbReference>
<feature type="transmembrane region" description="Helical" evidence="8">
    <location>
        <begin position="107"/>
        <end position="127"/>
    </location>
</feature>
<organism evidence="10 11">
    <name type="scientific">Diaporthe helianthi</name>
    <dbReference type="NCBI Taxonomy" id="158607"/>
    <lineage>
        <taxon>Eukaryota</taxon>
        <taxon>Fungi</taxon>
        <taxon>Dikarya</taxon>
        <taxon>Ascomycota</taxon>
        <taxon>Pezizomycotina</taxon>
        <taxon>Sordariomycetes</taxon>
        <taxon>Sordariomycetidae</taxon>
        <taxon>Diaporthales</taxon>
        <taxon>Diaporthaceae</taxon>
        <taxon>Diaporthe</taxon>
    </lineage>
</organism>
<evidence type="ECO:0000256" key="5">
    <source>
        <dbReference type="ARBA" id="ARBA00022989"/>
    </source>
</evidence>
<keyword evidence="4 8" id="KW-0812">Transmembrane</keyword>
<evidence type="ECO:0000256" key="6">
    <source>
        <dbReference type="ARBA" id="ARBA00023136"/>
    </source>
</evidence>
<dbReference type="InterPro" id="IPR050360">
    <property type="entry name" value="MFS_Sugar_Transporters"/>
</dbReference>
<evidence type="ECO:0000256" key="4">
    <source>
        <dbReference type="ARBA" id="ARBA00022692"/>
    </source>
</evidence>
<feature type="region of interest" description="Disordered" evidence="7">
    <location>
        <begin position="531"/>
        <end position="569"/>
    </location>
</feature>
<sequence>MPPSSSSCTPPAFRGPYNWYYILTIVVIGCGSIPKGYDEGGFSAAVSLRSFKDDFYLSPGKWVDDPSGLASRKANITSFGVLGAAIGSLIASALTDRLGRLRCWQMLCLLYMSGYVMQIFSTGIYGFLLFARIWGGLGAGGLTVVGPLYLSEIAPAKSRGMIVSVSMVFLLTFLSLGLWPSPPRVGLLFPALPRLTLLAAGFFINYAASITMQDYRSQYRLVIAIPLIPVGLALITSLFISDTPRWLASKGRGDEALATLARLRHKSSDDYELQAEFAELQHQIQSKEKLSGVATWDIVKEIARTPSYRKRFWLAIAMQTVAQWSGGNGITYYIPQVFEYAGVTGDSRSLITSGAYGIVKLVFTMIFTWGLVDVIGRRRCFITGLAMQLATHTYMAVYTAIWVVDGEINKPASDAAIASVFIYAVGWSIGLCTVQYLYGTEIFPTRIRSVCYAFNMAVHWLFQFAVVRVTPNLFVSLHIWGAYAFWACICAVGLVLLGLWAPETKAVPLERMEELFAGPWWMGWKAKVDLDSSDTQTLRRSRASSPVDMEKGKERETGSPGGQVRSTTL</sequence>
<keyword evidence="6 8" id="KW-0472">Membrane</keyword>
<feature type="transmembrane region" description="Helical" evidence="8">
    <location>
        <begin position="187"/>
        <end position="207"/>
    </location>
</feature>
<dbReference type="Gene3D" id="1.20.1250.20">
    <property type="entry name" value="MFS general substrate transporter like domains"/>
    <property type="match status" value="1"/>
</dbReference>
<evidence type="ECO:0000313" key="10">
    <source>
        <dbReference type="EMBL" id="POS70369.1"/>
    </source>
</evidence>
<feature type="transmembrane region" description="Helical" evidence="8">
    <location>
        <begin position="384"/>
        <end position="404"/>
    </location>
</feature>
<feature type="transmembrane region" description="Helical" evidence="8">
    <location>
        <begin position="76"/>
        <end position="95"/>
    </location>
</feature>